<keyword evidence="2" id="KW-1185">Reference proteome</keyword>
<proteinExistence type="predicted"/>
<dbReference type="EMBL" id="JBBPBN010000013">
    <property type="protein sequence ID" value="KAK9026796.1"/>
    <property type="molecule type" value="Genomic_DNA"/>
</dbReference>
<evidence type="ECO:0000313" key="1">
    <source>
        <dbReference type="EMBL" id="KAK9026796.1"/>
    </source>
</evidence>
<dbReference type="Proteomes" id="UP001396334">
    <property type="component" value="Unassembled WGS sequence"/>
</dbReference>
<comment type="caution">
    <text evidence="1">The sequence shown here is derived from an EMBL/GenBank/DDBJ whole genome shotgun (WGS) entry which is preliminary data.</text>
</comment>
<organism evidence="1 2">
    <name type="scientific">Hibiscus sabdariffa</name>
    <name type="common">roselle</name>
    <dbReference type="NCBI Taxonomy" id="183260"/>
    <lineage>
        <taxon>Eukaryota</taxon>
        <taxon>Viridiplantae</taxon>
        <taxon>Streptophyta</taxon>
        <taxon>Embryophyta</taxon>
        <taxon>Tracheophyta</taxon>
        <taxon>Spermatophyta</taxon>
        <taxon>Magnoliopsida</taxon>
        <taxon>eudicotyledons</taxon>
        <taxon>Gunneridae</taxon>
        <taxon>Pentapetalae</taxon>
        <taxon>rosids</taxon>
        <taxon>malvids</taxon>
        <taxon>Malvales</taxon>
        <taxon>Malvaceae</taxon>
        <taxon>Malvoideae</taxon>
        <taxon>Hibiscus</taxon>
    </lineage>
</organism>
<evidence type="ECO:0008006" key="3">
    <source>
        <dbReference type="Google" id="ProtNLM"/>
    </source>
</evidence>
<reference evidence="1 2" key="1">
    <citation type="journal article" date="2024" name="G3 (Bethesda)">
        <title>Genome assembly of Hibiscus sabdariffa L. provides insights into metabolisms of medicinal natural products.</title>
        <authorList>
            <person name="Kim T."/>
        </authorList>
    </citation>
    <scope>NUCLEOTIDE SEQUENCE [LARGE SCALE GENOMIC DNA]</scope>
    <source>
        <strain evidence="1">TK-2024</strain>
        <tissue evidence="1">Old leaves</tissue>
    </source>
</reference>
<protein>
    <recommendedName>
        <fullName evidence="3">Reverse transcriptase zinc-binding domain-containing protein</fullName>
    </recommendedName>
</protein>
<name>A0ABR2SP70_9ROSI</name>
<accession>A0ABR2SP70</accession>
<evidence type="ECO:0000313" key="2">
    <source>
        <dbReference type="Proteomes" id="UP001396334"/>
    </source>
</evidence>
<gene>
    <name evidence="1" type="ORF">V6N11_039630</name>
</gene>
<sequence length="282" mass="32106">MSQALNINTILSTFGNSSGHRVSKNKTQIYFSATVSDSLKSEINTTLGFKIVNSLVRKGSCTSLWRAIANSWDFLRDNLAWSLVNGESENFLHDVWIPSLGPLRNHLLDHVSPSFNISFAEVITDEGNWNLGKLSLFFTQAAILHIAGTKCAGFQDVSDQCFWKHDKKHIFSTKSTYAQLSESTWDASHSTWKNIWNLHVPQRLRLFTWLTYRQWLMTNLEIYRCSIGNNLLCLIFMSWMNPFCTLCVTAGLASQQYVMIAQRYVALSRLFGPSPIWYGDIG</sequence>